<dbReference type="KEGG" id="cace:CACET_c12540"/>
<evidence type="ECO:0000313" key="2">
    <source>
        <dbReference type="Proteomes" id="UP000035704"/>
    </source>
</evidence>
<reference evidence="1 2" key="1">
    <citation type="submission" date="2014-10" db="EMBL/GenBank/DDBJ databases">
        <title>Genome sequence of Clostridium aceticum DSM 1496.</title>
        <authorList>
            <person name="Poehlein A."/>
            <person name="Schiel-Bengelsdorf B."/>
            <person name="Gottschalk G."/>
            <person name="Duerre P."/>
            <person name="Daniel R."/>
        </authorList>
    </citation>
    <scope>NUCLEOTIDE SEQUENCE [LARGE SCALE GENOMIC DNA]</scope>
    <source>
        <strain evidence="1 2">DSM 1496</strain>
    </source>
</reference>
<name>A0A0D8IBK3_9CLOT</name>
<gene>
    <name evidence="1" type="ORF">CACET_c12540</name>
</gene>
<dbReference type="OrthoDB" id="9808492at2"/>
<accession>A0A0D8IBK3</accession>
<dbReference type="AlphaFoldDB" id="A0A0D8IBK3"/>
<organism evidence="1 2">
    <name type="scientific">Clostridium aceticum</name>
    <dbReference type="NCBI Taxonomy" id="84022"/>
    <lineage>
        <taxon>Bacteria</taxon>
        <taxon>Bacillati</taxon>
        <taxon>Bacillota</taxon>
        <taxon>Clostridia</taxon>
        <taxon>Eubacteriales</taxon>
        <taxon>Clostridiaceae</taxon>
        <taxon>Clostridium</taxon>
    </lineage>
</organism>
<dbReference type="RefSeq" id="WP_044823522.1">
    <property type="nucleotide sequence ID" value="NZ_CP009687.1"/>
</dbReference>
<dbReference type="EMBL" id="CP009687">
    <property type="protein sequence ID" value="AKL94719.1"/>
    <property type="molecule type" value="Genomic_DNA"/>
</dbReference>
<sequence length="403" mass="47181">MEVVDQSEVIELFDVVEETVEDEGIVQIYCEGFRGIQTYEKEDINKVIKNLFESCNVNFLIGSGYCYERLRTLGNLETLIEQNALTNKDNDNNRIAIESLILYDFFRNSIYPHKEDIESKCSFENSNIFILKLAALLSNRNDKNLLKRINLFTTNYDMFFELSLEKNKIYYNDGFAGRLVPTFSTQNYNKIVKQIVQNTERESQIPTVNLFKLHGSLSWSKECDEIVYKTDPANYLSVIEECAMVFENSDFKYDKSSATTSINESVDLINMLGTEFSGELVEQVNKFTEAYQKLHIINPTKKKFEETLLANVYYDLLRMYSNELEKNTSVLFVFGFSFKDEHIYSITKRALANPSMIMYIFIYNERSLRDFKEMFKDHYNVFYIYCQNKNIDLNEFTSILFGG</sequence>
<proteinExistence type="predicted"/>
<dbReference type="PATRIC" id="fig|84022.5.peg.2707"/>
<dbReference type="Proteomes" id="UP000035704">
    <property type="component" value="Chromosome"/>
</dbReference>
<keyword evidence="2" id="KW-1185">Reference proteome</keyword>
<dbReference type="STRING" id="84022.CACET_c12540"/>
<evidence type="ECO:0000313" key="1">
    <source>
        <dbReference type="EMBL" id="AKL94719.1"/>
    </source>
</evidence>
<protein>
    <submittedName>
        <fullName evidence="1">SIR2-like domain-containing protein</fullName>
    </submittedName>
</protein>
<dbReference type="Pfam" id="PF13289">
    <property type="entry name" value="SIR2_2"/>
    <property type="match status" value="1"/>
</dbReference>